<keyword evidence="2" id="KW-1185">Reference proteome</keyword>
<accession>A0ABT4X039</accession>
<dbReference type="Pfam" id="PF13597">
    <property type="entry name" value="NRDD"/>
    <property type="match status" value="1"/>
</dbReference>
<dbReference type="CDD" id="cd01675">
    <property type="entry name" value="RNR_III"/>
    <property type="match status" value="1"/>
</dbReference>
<protein>
    <submittedName>
        <fullName evidence="1">Anaerobic ribonucleoside triphosphate reductase</fullName>
    </submittedName>
</protein>
<dbReference type="EMBL" id="JAQKAB010000001">
    <property type="protein sequence ID" value="MDA7025467.1"/>
    <property type="molecule type" value="Genomic_DNA"/>
</dbReference>
<reference evidence="1 2" key="1">
    <citation type="submission" date="2023-01" db="EMBL/GenBank/DDBJ databases">
        <title>Bacillus changyiensis sp. nov., isolated from a coastal deposit.</title>
        <authorList>
            <person name="Xiao G."/>
            <person name="Lai Q."/>
            <person name="Hu Z."/>
            <person name="Shao Z."/>
        </authorList>
    </citation>
    <scope>NUCLEOTIDE SEQUENCE [LARGE SCALE GENOMIC DNA]</scope>
    <source>
        <strain evidence="1 2">CLL-7-23</strain>
    </source>
</reference>
<name>A0ABT4X039_9BACI</name>
<dbReference type="PANTHER" id="PTHR21075:SF0">
    <property type="entry name" value="ANAEROBIC RIBONUCLEOSIDE-TRIPHOSPHATE REDUCTASE"/>
    <property type="match status" value="1"/>
</dbReference>
<dbReference type="NCBIfam" id="TIGR02487">
    <property type="entry name" value="NrdD"/>
    <property type="match status" value="1"/>
</dbReference>
<dbReference type="PANTHER" id="PTHR21075">
    <property type="entry name" value="ANAEROBIC RIBONUCLEOSIDE-TRIPHOSPHATE REDUCTASE"/>
    <property type="match status" value="1"/>
</dbReference>
<proteinExistence type="predicted"/>
<organism evidence="1 2">
    <name type="scientific">Bacillus changyiensis</name>
    <dbReference type="NCBI Taxonomy" id="3004103"/>
    <lineage>
        <taxon>Bacteria</taxon>
        <taxon>Bacillati</taxon>
        <taxon>Bacillota</taxon>
        <taxon>Bacilli</taxon>
        <taxon>Bacillales</taxon>
        <taxon>Bacillaceae</taxon>
        <taxon>Bacillus</taxon>
    </lineage>
</organism>
<comment type="caution">
    <text evidence="1">The sequence shown here is derived from an EMBL/GenBank/DDBJ whole genome shotgun (WGS) entry which is preliminary data.</text>
</comment>
<evidence type="ECO:0000313" key="1">
    <source>
        <dbReference type="EMBL" id="MDA7025467.1"/>
    </source>
</evidence>
<dbReference type="Proteomes" id="UP001211894">
    <property type="component" value="Unassembled WGS sequence"/>
</dbReference>
<dbReference type="Gene3D" id="3.20.70.20">
    <property type="match status" value="1"/>
</dbReference>
<dbReference type="InterPro" id="IPR012833">
    <property type="entry name" value="NrdD"/>
</dbReference>
<dbReference type="SUPFAM" id="SSF51998">
    <property type="entry name" value="PFL-like glycyl radical enzymes"/>
    <property type="match status" value="1"/>
</dbReference>
<evidence type="ECO:0000313" key="2">
    <source>
        <dbReference type="Proteomes" id="UP001211894"/>
    </source>
</evidence>
<sequence length="624" mass="71125">MALNIKEQEDKLSQLTETFHDIVGYGNHDIMQENANVDGRSPMGQMSRFASESARHYALHYLMSPEIKQAIDDNFLYPHDLDFMASGTTTCCQIPLGKLLKDGFHTGHGSLREPKDIMSAMSLASIIFQSNQNMQHGGQSFPMFDYDLAPYVHKTFEKHLKRIKEYPTTLTEEEIIERAWKETDRSTYQACEAFIHNANSMHSRGGGQVPFVSINYGTDTSKEGRMLIENVLKATKAGLGKGETPIFPIQIFKMKEGINVYETDKNYDLYKLALETSAERLFPNFSFIDSPVNKPFYNGTPESEIAYMGCRTRVMSNINGEENSIGRGNLSFTSINIVKIALLSENTEQFFESLNHYIDLTIEQLLERYAFQCKKRAKDFKFLYSQHIWHESEQLEPDDTLEDILKHGTLSIGFIGLAEALTALIGKHHGESDEAFELGKRIIQMMRDRADQATEEHKLNFSLIATPAEGLSGKFVKKDKVQFGSLPNITDRIYYTNSFHIPVHHKITAFEKIRREAPFHLMCNGGHISYIELDGDPKKNIKAMDMLVNAMRQEGMGYSSINHPVDHCRSCGFTGIIDNECPQCKNKDESLIERIRRITGYLVGDMSKWNSAKRQEEKDRVKHL</sequence>
<gene>
    <name evidence="1" type="ORF">PJ311_02440</name>
</gene>
<dbReference type="RefSeq" id="WP_271339319.1">
    <property type="nucleotide sequence ID" value="NZ_JAQKAB010000001.1"/>
</dbReference>
<dbReference type="NCBIfam" id="NF011292">
    <property type="entry name" value="PRK14704.1"/>
    <property type="match status" value="1"/>
</dbReference>